<evidence type="ECO:0000313" key="9">
    <source>
        <dbReference type="Proteomes" id="UP000319700"/>
    </source>
</evidence>
<dbReference type="OrthoDB" id="5349247at2"/>
<dbReference type="RefSeq" id="WP_140509844.1">
    <property type="nucleotide sequence ID" value="NZ_RCZH01000013.1"/>
</dbReference>
<evidence type="ECO:0000313" key="8">
    <source>
        <dbReference type="EMBL" id="TPG37516.1"/>
    </source>
</evidence>
<evidence type="ECO:0000259" key="7">
    <source>
        <dbReference type="Pfam" id="PF16822"/>
    </source>
</evidence>
<dbReference type="Pfam" id="PF16822">
    <property type="entry name" value="ALGX"/>
    <property type="match status" value="1"/>
</dbReference>
<gene>
    <name evidence="8" type="ORF">EAH81_18670</name>
</gene>
<reference evidence="8 9" key="1">
    <citation type="journal article" date="2019" name="Environ. Microbiol.">
        <title>Species interactions and distinct microbial communities in high Arctic permafrost affected cryosols are associated with the CH4 and CO2 gas fluxes.</title>
        <authorList>
            <person name="Altshuler I."/>
            <person name="Hamel J."/>
            <person name="Turney S."/>
            <person name="Magnuson E."/>
            <person name="Levesque R."/>
            <person name="Greer C."/>
            <person name="Whyte L.G."/>
        </authorList>
    </citation>
    <scope>NUCLEOTIDE SEQUENCE [LARGE SCALE GENOMIC DNA]</scope>
    <source>
        <strain evidence="8 9">42</strain>
    </source>
</reference>
<dbReference type="GO" id="GO:0042121">
    <property type="term" value="P:alginic acid biosynthetic process"/>
    <property type="evidence" value="ECO:0007669"/>
    <property type="project" value="UniProtKB-UniPathway"/>
</dbReference>
<evidence type="ECO:0000256" key="1">
    <source>
        <dbReference type="ARBA" id="ARBA00004418"/>
    </source>
</evidence>
<evidence type="ECO:0000256" key="4">
    <source>
        <dbReference type="ARBA" id="ARBA00022729"/>
    </source>
</evidence>
<comment type="subcellular location">
    <subcellularLocation>
        <location evidence="1">Periplasm</location>
    </subcellularLocation>
</comment>
<comment type="caution">
    <text evidence="8">The sequence shown here is derived from an EMBL/GenBank/DDBJ whole genome shotgun (WGS) entry which is preliminary data.</text>
</comment>
<proteinExistence type="predicted"/>
<evidence type="ECO:0000256" key="6">
    <source>
        <dbReference type="ARBA" id="ARBA00022841"/>
    </source>
</evidence>
<keyword evidence="6" id="KW-0016">Alginate biosynthesis</keyword>
<comment type="pathway">
    <text evidence="2">Glycan biosynthesis; alginate biosynthesis.</text>
</comment>
<dbReference type="Proteomes" id="UP000319700">
    <property type="component" value="Unassembled WGS sequence"/>
</dbReference>
<keyword evidence="4" id="KW-0732">Signal</keyword>
<dbReference type="GO" id="GO:0042597">
    <property type="term" value="C:periplasmic space"/>
    <property type="evidence" value="ECO:0007669"/>
    <property type="project" value="UniProtKB-SubCell"/>
</dbReference>
<dbReference type="SUPFAM" id="SSF52266">
    <property type="entry name" value="SGNH hydrolase"/>
    <property type="match status" value="1"/>
</dbReference>
<sequence>MRKFIFKTLLFTVPFLTLYIITSLFYSTKETPDLLRIGYIPNVSSDYRKVFDFNKPKKFELLSKSSNRKFKILTIGDSFSEQGGIGYKNILANDFSVLHVNRFISDNQIQTLIDLTNGDFFEKYKIDYIVLQNVERYIIDNSQNIDFNDKMTTHELDSLVSDFQPKEEVFKYDFFSAATLKFPISSAKFFLKKNYLSNKEVYNVQLNTTSLFSNNSDKLLFFYQDLDKTKKNNLVENSNNLNQVLNTISTKLKQKNIKLIVLPSPDKYDMYYDYIVDKKNFTKPVFFENFRKLKKDYIYIDSKEILSEQLNIQKDIYFFDDTHWSPISAKIIAYEIKKVIK</sequence>
<keyword evidence="3" id="KW-0808">Transferase</keyword>
<name>A0A502EM06_9FLAO</name>
<keyword evidence="9" id="KW-1185">Reference proteome</keyword>
<evidence type="ECO:0000256" key="5">
    <source>
        <dbReference type="ARBA" id="ARBA00022764"/>
    </source>
</evidence>
<dbReference type="EMBL" id="RCZH01000013">
    <property type="protein sequence ID" value="TPG37516.1"/>
    <property type="molecule type" value="Genomic_DNA"/>
</dbReference>
<protein>
    <recommendedName>
        <fullName evidence="7">AlgX/AlgJ SGNH hydrolase-like domain-containing protein</fullName>
    </recommendedName>
</protein>
<dbReference type="AlphaFoldDB" id="A0A502EM06"/>
<dbReference type="GO" id="GO:0016740">
    <property type="term" value="F:transferase activity"/>
    <property type="evidence" value="ECO:0007669"/>
    <property type="project" value="UniProtKB-KW"/>
</dbReference>
<dbReference type="UniPathway" id="UPA00286"/>
<evidence type="ECO:0000256" key="2">
    <source>
        <dbReference type="ARBA" id="ARBA00005182"/>
    </source>
</evidence>
<feature type="domain" description="AlgX/AlgJ SGNH hydrolase-like" evidence="7">
    <location>
        <begin position="221"/>
        <end position="340"/>
    </location>
</feature>
<evidence type="ECO:0000256" key="3">
    <source>
        <dbReference type="ARBA" id="ARBA00022679"/>
    </source>
</evidence>
<accession>A0A502EM06</accession>
<keyword evidence="5" id="KW-0574">Periplasm</keyword>
<organism evidence="8 9">
    <name type="scientific">Flavobacterium pectinovorum</name>
    <dbReference type="NCBI Taxonomy" id="29533"/>
    <lineage>
        <taxon>Bacteria</taxon>
        <taxon>Pseudomonadati</taxon>
        <taxon>Bacteroidota</taxon>
        <taxon>Flavobacteriia</taxon>
        <taxon>Flavobacteriales</taxon>
        <taxon>Flavobacteriaceae</taxon>
        <taxon>Flavobacterium</taxon>
    </lineage>
</organism>
<dbReference type="InterPro" id="IPR031811">
    <property type="entry name" value="ALGX/ALGJ_SGNH-like"/>
</dbReference>